<keyword evidence="1" id="KW-0732">Signal</keyword>
<dbReference type="AlphaFoldDB" id="A9CWL5"/>
<feature type="signal peptide" evidence="1">
    <location>
        <begin position="1"/>
        <end position="49"/>
    </location>
</feature>
<evidence type="ECO:0008006" key="4">
    <source>
        <dbReference type="Google" id="ProtNLM"/>
    </source>
</evidence>
<evidence type="ECO:0000313" key="3">
    <source>
        <dbReference type="Proteomes" id="UP000004291"/>
    </source>
</evidence>
<gene>
    <name evidence="2" type="ORF">HPDFL43_20122</name>
</gene>
<dbReference type="Proteomes" id="UP000004291">
    <property type="component" value="Chromosome"/>
</dbReference>
<sequence length="139" mass="14517">MCDDHDMDRRRACVRVPGDYAVKRLSRSAMAALFALAAAAIMSPVSASAQTPGYDGNGCGWYIILGCSASRADAQQTLRQLGGPMVGGGAGSRVLNTSDVDGFRNGFYCVADGPYVSEADAASVAWIEAVPDAYVKRGC</sequence>
<protein>
    <recommendedName>
        <fullName evidence="4">SPOR domain-containing protein</fullName>
    </recommendedName>
</protein>
<dbReference type="STRING" id="411684.HPDFL43_20122"/>
<evidence type="ECO:0000256" key="1">
    <source>
        <dbReference type="SAM" id="SignalP"/>
    </source>
</evidence>
<dbReference type="HOGENOM" id="CLU_1842376_0_0_5"/>
<reference evidence="2 3" key="2">
    <citation type="submission" date="2012-06" db="EMBL/GenBank/DDBJ databases">
        <authorList>
            <person name="Fiebig A."/>
        </authorList>
    </citation>
    <scope>NUCLEOTIDE SEQUENCE [LARGE SCALE GENOMIC DNA]</scope>
    <source>
        <strain evidence="2 3">DFL-43</strain>
    </source>
</reference>
<proteinExistence type="predicted"/>
<evidence type="ECO:0000313" key="2">
    <source>
        <dbReference type="EMBL" id="EDQ35537.2"/>
    </source>
</evidence>
<feature type="chain" id="PRO_5002734155" description="SPOR domain-containing protein" evidence="1">
    <location>
        <begin position="50"/>
        <end position="139"/>
    </location>
</feature>
<accession>A9CWL5</accession>
<keyword evidence="3" id="KW-1185">Reference proteome</keyword>
<dbReference type="EMBL" id="ABIA03000001">
    <property type="protein sequence ID" value="EDQ35537.2"/>
    <property type="molecule type" value="Genomic_DNA"/>
</dbReference>
<organism evidence="2 3">
    <name type="scientific">Hoeflea phototrophica (strain DSM 17068 / NCIMB 14078 / DFL-43)</name>
    <dbReference type="NCBI Taxonomy" id="411684"/>
    <lineage>
        <taxon>Bacteria</taxon>
        <taxon>Pseudomonadati</taxon>
        <taxon>Pseudomonadota</taxon>
        <taxon>Alphaproteobacteria</taxon>
        <taxon>Hyphomicrobiales</taxon>
        <taxon>Rhizobiaceae</taxon>
        <taxon>Hoeflea</taxon>
    </lineage>
</organism>
<reference evidence="2 3" key="1">
    <citation type="submission" date="2007-10" db="EMBL/GenBank/DDBJ databases">
        <authorList>
            <person name="Wagner-Dobler I."/>
            <person name="Ferriera S."/>
            <person name="Johnson J."/>
            <person name="Kravitz S."/>
            <person name="Beeson K."/>
            <person name="Sutton G."/>
            <person name="Rogers Y.-H."/>
            <person name="Friedman R."/>
            <person name="Frazier M."/>
            <person name="Venter J.C."/>
        </authorList>
    </citation>
    <scope>NUCLEOTIDE SEQUENCE [LARGE SCALE GENOMIC DNA]</scope>
    <source>
        <strain evidence="2 3">DFL-43</strain>
    </source>
</reference>
<name>A9CWL5_HOEPD</name>
<comment type="caution">
    <text evidence="2">The sequence shown here is derived from an EMBL/GenBank/DDBJ whole genome shotgun (WGS) entry which is preliminary data.</text>
</comment>